<dbReference type="EMBL" id="MCRM02000002">
    <property type="protein sequence ID" value="PNV76646.1"/>
    <property type="molecule type" value="Genomic_DNA"/>
</dbReference>
<gene>
    <name evidence="2" type="ORF">BES34_003440</name>
</gene>
<name>A0ABX4YMZ9_9LEPT</name>
<comment type="caution">
    <text evidence="2">The sequence shown here is derived from an EMBL/GenBank/DDBJ whole genome shotgun (WGS) entry which is preliminary data.</text>
</comment>
<dbReference type="RefSeq" id="WP_010419670.1">
    <property type="nucleotide sequence ID" value="NZ_MCRM02000002.1"/>
</dbReference>
<sequence>MILPEDWESLLFETWTIISQSSRRPNPPLKRIELKFYPYRNGTSSLQFKNGILTCKLHDSFKNVDLVTAESLAKLLISRLLRQTVEAGWKTVVQEHLNKIPRLAAPVKTYPAKGNHYDLNRVFAYITKKFFPAQNLSDVRIEWSPRKGERRIGTYDKETLTIRISPTLDHPDIPEFVLEHVVHHEILHHLFPVQRNKNRNIIHGWEFKRKEREYDRYEEAAHWLKTSYHSFLAKNGRGSSPKKGKPQRKRFLFSFR</sequence>
<keyword evidence="3" id="KW-1185">Reference proteome</keyword>
<dbReference type="Pfam" id="PF10263">
    <property type="entry name" value="SprT-like"/>
    <property type="match status" value="1"/>
</dbReference>
<proteinExistence type="predicted"/>
<evidence type="ECO:0000313" key="2">
    <source>
        <dbReference type="EMBL" id="PNV76646.1"/>
    </source>
</evidence>
<organism evidence="2 3">
    <name type="scientific">Leptospira inadai serovar Lyme</name>
    <dbReference type="NCBI Taxonomy" id="293084"/>
    <lineage>
        <taxon>Bacteria</taxon>
        <taxon>Pseudomonadati</taxon>
        <taxon>Spirochaetota</taxon>
        <taxon>Spirochaetia</taxon>
        <taxon>Leptospirales</taxon>
        <taxon>Leptospiraceae</taxon>
        <taxon>Leptospira</taxon>
    </lineage>
</organism>
<reference evidence="2" key="1">
    <citation type="submission" date="2018-01" db="EMBL/GenBank/DDBJ databases">
        <title>Genomic characterization of Leptospira inadai serogroup Lyme isolated from captured rat in Brazil and comparative analysis with human reference strain.</title>
        <authorList>
            <person name="Moreno L.Z."/>
            <person name="Loureiro A.P."/>
            <person name="Miraglia F."/>
            <person name="Kremer F.S."/>
            <person name="Eslabao M.R."/>
            <person name="Dellagostin O.A."/>
            <person name="Lilenbaum W."/>
            <person name="Moreno A.M."/>
        </authorList>
    </citation>
    <scope>NUCLEOTIDE SEQUENCE [LARGE SCALE GENOMIC DNA]</scope>
    <source>
        <strain evidence="2">M34/99</strain>
    </source>
</reference>
<evidence type="ECO:0000259" key="1">
    <source>
        <dbReference type="Pfam" id="PF10263"/>
    </source>
</evidence>
<protein>
    <submittedName>
        <fullName evidence="2">SprT-like family protein</fullName>
    </submittedName>
</protein>
<evidence type="ECO:0000313" key="3">
    <source>
        <dbReference type="Proteomes" id="UP000094669"/>
    </source>
</evidence>
<feature type="domain" description="SprT-like" evidence="1">
    <location>
        <begin position="120"/>
        <end position="214"/>
    </location>
</feature>
<dbReference type="Proteomes" id="UP000094669">
    <property type="component" value="Unassembled WGS sequence"/>
</dbReference>
<accession>A0ABX4YMZ9</accession>
<dbReference type="InterPro" id="IPR006640">
    <property type="entry name" value="SprT-like_domain"/>
</dbReference>